<protein>
    <recommendedName>
        <fullName evidence="2">VRR-NUC domain-containing protein</fullName>
    </recommendedName>
</protein>
<organism evidence="1">
    <name type="scientific">marine sediment metagenome</name>
    <dbReference type="NCBI Taxonomy" id="412755"/>
    <lineage>
        <taxon>unclassified sequences</taxon>
        <taxon>metagenomes</taxon>
        <taxon>ecological metagenomes</taxon>
    </lineage>
</organism>
<sequence length="95" mass="10396">MRQAARVDDNQADIVQALEAAGATVLHLHQLGKGAPDILVGFRKVNHLMEIKDGDKSPSRRVLTADELTWHSNWRGDVLIVTSADDALRKIGATE</sequence>
<proteinExistence type="predicted"/>
<evidence type="ECO:0008006" key="2">
    <source>
        <dbReference type="Google" id="ProtNLM"/>
    </source>
</evidence>
<reference evidence="1" key="1">
    <citation type="journal article" date="2015" name="Nature">
        <title>Complex archaea that bridge the gap between prokaryotes and eukaryotes.</title>
        <authorList>
            <person name="Spang A."/>
            <person name="Saw J.H."/>
            <person name="Jorgensen S.L."/>
            <person name="Zaremba-Niedzwiedzka K."/>
            <person name="Martijn J."/>
            <person name="Lind A.E."/>
            <person name="van Eijk R."/>
            <person name="Schleper C."/>
            <person name="Guy L."/>
            <person name="Ettema T.J."/>
        </authorList>
    </citation>
    <scope>NUCLEOTIDE SEQUENCE</scope>
</reference>
<evidence type="ECO:0000313" key="1">
    <source>
        <dbReference type="EMBL" id="KKN74822.1"/>
    </source>
</evidence>
<comment type="caution">
    <text evidence="1">The sequence shown here is derived from an EMBL/GenBank/DDBJ whole genome shotgun (WGS) entry which is preliminary data.</text>
</comment>
<gene>
    <name evidence="1" type="ORF">LCGC14_0387150</name>
</gene>
<name>A0A0F9TIX3_9ZZZZ</name>
<accession>A0A0F9TIX3</accession>
<dbReference type="AlphaFoldDB" id="A0A0F9TIX3"/>
<dbReference type="EMBL" id="LAZR01000320">
    <property type="protein sequence ID" value="KKN74822.1"/>
    <property type="molecule type" value="Genomic_DNA"/>
</dbReference>